<evidence type="ECO:0000313" key="2">
    <source>
        <dbReference type="Proteomes" id="UP000398389"/>
    </source>
</evidence>
<dbReference type="AlphaFoldDB" id="A0A5E8BCF4"/>
<dbReference type="InterPro" id="IPR027417">
    <property type="entry name" value="P-loop_NTPase"/>
</dbReference>
<dbReference type="EMBL" id="CABVLU010000001">
    <property type="protein sequence ID" value="VVT47121.1"/>
    <property type="molecule type" value="Genomic_DNA"/>
</dbReference>
<organism evidence="1 2">
    <name type="scientific">Magnusiomyces paraingens</name>
    <dbReference type="NCBI Taxonomy" id="2606893"/>
    <lineage>
        <taxon>Eukaryota</taxon>
        <taxon>Fungi</taxon>
        <taxon>Dikarya</taxon>
        <taxon>Ascomycota</taxon>
        <taxon>Saccharomycotina</taxon>
        <taxon>Dipodascomycetes</taxon>
        <taxon>Dipodascales</taxon>
        <taxon>Dipodascaceae</taxon>
        <taxon>Magnusiomyces</taxon>
    </lineage>
</organism>
<gene>
    <name evidence="1" type="ORF">SAPINGB_P001553</name>
</gene>
<evidence type="ECO:0000313" key="1">
    <source>
        <dbReference type="EMBL" id="VVT47121.1"/>
    </source>
</evidence>
<dbReference type="Proteomes" id="UP000398389">
    <property type="component" value="Unassembled WGS sequence"/>
</dbReference>
<name>A0A5E8BCF4_9ASCO</name>
<proteinExistence type="predicted"/>
<evidence type="ECO:0008006" key="3">
    <source>
        <dbReference type="Google" id="ProtNLM"/>
    </source>
</evidence>
<dbReference type="RefSeq" id="XP_031852165.1">
    <property type="nucleotide sequence ID" value="XM_031996274.1"/>
</dbReference>
<sequence length="254" mass="26617">MLTRKLVPDFGIFEQHGGGNGLVLQQAPEDSSNNHSLVLVTAGDGTEAVWLDALVASAAQNTHTRIVIVDCCGSGTDHDARVLQRLGVPSSYVVRVSLSQVLLGANREEDVYASALKEISTVAKGAVLVLRNADFLIPMAVTQNSGPDVARFLWFVRKVGVLAHTVYVHMRAPLSSGISPETGHDRYAVAAKCAATGVAHVAQAVVSVRALGTGRAADVTGTVTIGRGGGSGVKVATGTYQYLVTHDGVKIFYL</sequence>
<accession>A0A5E8BCF4</accession>
<reference evidence="1 2" key="1">
    <citation type="submission" date="2019-09" db="EMBL/GenBank/DDBJ databases">
        <authorList>
            <person name="Brejova B."/>
        </authorList>
    </citation>
    <scope>NUCLEOTIDE SEQUENCE [LARGE SCALE GENOMIC DNA]</scope>
</reference>
<keyword evidence="2" id="KW-1185">Reference proteome</keyword>
<protein>
    <recommendedName>
        <fullName evidence="3">Elongator complex protein 6</fullName>
    </recommendedName>
</protein>
<dbReference type="Gene3D" id="3.40.50.300">
    <property type="entry name" value="P-loop containing nucleotide triphosphate hydrolases"/>
    <property type="match status" value="1"/>
</dbReference>
<dbReference type="GeneID" id="43580374"/>